<evidence type="ECO:0000313" key="7">
    <source>
        <dbReference type="Proteomes" id="UP000287166"/>
    </source>
</evidence>
<reference evidence="6 7" key="1">
    <citation type="journal article" date="2018" name="Sci. Rep.">
        <title>Genome sequence of the cauliflower mushroom Sparassis crispa (Hanabiratake) and its association with beneficial usage.</title>
        <authorList>
            <person name="Kiyama R."/>
            <person name="Furutani Y."/>
            <person name="Kawaguchi K."/>
            <person name="Nakanishi T."/>
        </authorList>
    </citation>
    <scope>NUCLEOTIDE SEQUENCE [LARGE SCALE GENOMIC DNA]</scope>
</reference>
<evidence type="ECO:0000256" key="4">
    <source>
        <dbReference type="ARBA" id="ARBA00023002"/>
    </source>
</evidence>
<name>A0A401GJ77_9APHY</name>
<dbReference type="STRING" id="139825.A0A401GJ77"/>
<keyword evidence="2" id="KW-0285">Flavoprotein</keyword>
<dbReference type="AlphaFoldDB" id="A0A401GJ77"/>
<keyword evidence="7" id="KW-1185">Reference proteome</keyword>
<comment type="cofactor">
    <cofactor evidence="1">
        <name>FAD</name>
        <dbReference type="ChEBI" id="CHEBI:57692"/>
    </cofactor>
</comment>
<dbReference type="Gene3D" id="3.50.50.60">
    <property type="entry name" value="FAD/NAD(P)-binding domain"/>
    <property type="match status" value="2"/>
</dbReference>
<dbReference type="EMBL" id="BFAD01000004">
    <property type="protein sequence ID" value="GBE82219.1"/>
    <property type="molecule type" value="Genomic_DNA"/>
</dbReference>
<evidence type="ECO:0000259" key="5">
    <source>
        <dbReference type="Pfam" id="PF01494"/>
    </source>
</evidence>
<keyword evidence="4" id="KW-0560">Oxidoreductase</keyword>
<organism evidence="6 7">
    <name type="scientific">Sparassis crispa</name>
    <dbReference type="NCBI Taxonomy" id="139825"/>
    <lineage>
        <taxon>Eukaryota</taxon>
        <taxon>Fungi</taxon>
        <taxon>Dikarya</taxon>
        <taxon>Basidiomycota</taxon>
        <taxon>Agaricomycotina</taxon>
        <taxon>Agaricomycetes</taxon>
        <taxon>Polyporales</taxon>
        <taxon>Sparassidaceae</taxon>
        <taxon>Sparassis</taxon>
    </lineage>
</organism>
<feature type="domain" description="FAD-binding" evidence="5">
    <location>
        <begin position="7"/>
        <end position="220"/>
    </location>
</feature>
<evidence type="ECO:0000256" key="3">
    <source>
        <dbReference type="ARBA" id="ARBA00022827"/>
    </source>
</evidence>
<dbReference type="RefSeq" id="XP_027613132.1">
    <property type="nucleotide sequence ID" value="XM_027757331.1"/>
</dbReference>
<accession>A0A401GJ77</accession>
<dbReference type="Pfam" id="PF01494">
    <property type="entry name" value="FAD_binding_3"/>
    <property type="match status" value="2"/>
</dbReference>
<evidence type="ECO:0000313" key="6">
    <source>
        <dbReference type="EMBL" id="GBE82219.1"/>
    </source>
</evidence>
<dbReference type="GeneID" id="38779136"/>
<comment type="caution">
    <text evidence="6">The sequence shown here is derived from an EMBL/GenBank/DDBJ whole genome shotgun (WGS) entry which is preliminary data.</text>
</comment>
<dbReference type="PANTHER" id="PTHR43004:SF19">
    <property type="entry name" value="BINDING MONOOXYGENASE, PUTATIVE (JCVI)-RELATED"/>
    <property type="match status" value="1"/>
</dbReference>
<sequence length="452" mass="47988">MSLPTTTDILIVGAGPVGLACALSLWKQGCTNFTVVDSVVHGHDSSRAIAVHAATLEALDSLGCAEPLIEAGRKAKSIGFWVGGTFLEPAGFDLLAPYTRYPFVLIVAQLVTERILGEKLRECGIHVNRPCKVVSLQRNTDDSCITDVSFEDGQIMKARCIVGADGARSIVRSSANVNFLEPGENSDKPEPQAVLADVTFSTPIRVPDSGVIVLVSPDNAFILSALPEKTYETASAQVYRIGATNMPPNVAVPPSTESIPYLQSLVDAWGPGHTLPVSMDPNIISPVISEVFWSSSFRTRSAIADSFFCRLHPPTNQPSASSGGKGGIILLVGDAAHIHSPVGGQGMNLGLCDAIAMGSVLAASVGTAGSGDIDDAPLNTWALSRHARALTVINLSERLFGLMSIPERTTWVLGLIPVNFGKIRNVLVRLLSRSNWVRMMGAWWLSGLASKL</sequence>
<dbReference type="PANTHER" id="PTHR43004">
    <property type="entry name" value="TRK SYSTEM POTASSIUM UPTAKE PROTEIN"/>
    <property type="match status" value="1"/>
</dbReference>
<feature type="domain" description="FAD-binding" evidence="5">
    <location>
        <begin position="327"/>
        <end position="374"/>
    </location>
</feature>
<dbReference type="InterPro" id="IPR002938">
    <property type="entry name" value="FAD-bd"/>
</dbReference>
<dbReference type="PRINTS" id="PR00420">
    <property type="entry name" value="RNGMNOXGNASE"/>
</dbReference>
<dbReference type="InterPro" id="IPR050641">
    <property type="entry name" value="RIFMO-like"/>
</dbReference>
<dbReference type="InParanoid" id="A0A401GJ77"/>
<dbReference type="SUPFAM" id="SSF51905">
    <property type="entry name" value="FAD/NAD(P)-binding domain"/>
    <property type="match status" value="1"/>
</dbReference>
<proteinExistence type="predicted"/>
<dbReference type="GO" id="GO:0016709">
    <property type="term" value="F:oxidoreductase activity, acting on paired donors, with incorporation or reduction of molecular oxygen, NAD(P)H as one donor, and incorporation of one atom of oxygen"/>
    <property type="evidence" value="ECO:0007669"/>
    <property type="project" value="UniProtKB-ARBA"/>
</dbReference>
<keyword evidence="3" id="KW-0274">FAD</keyword>
<protein>
    <submittedName>
        <fullName evidence="6">FAD/NAD(P)-binding domain-containing protein</fullName>
    </submittedName>
</protein>
<dbReference type="GO" id="GO:0071949">
    <property type="term" value="F:FAD binding"/>
    <property type="evidence" value="ECO:0007669"/>
    <property type="project" value="InterPro"/>
</dbReference>
<gene>
    <name evidence="6" type="ORF">SCP_0406020</name>
</gene>
<dbReference type="InterPro" id="IPR036188">
    <property type="entry name" value="FAD/NAD-bd_sf"/>
</dbReference>
<dbReference type="Proteomes" id="UP000287166">
    <property type="component" value="Unassembled WGS sequence"/>
</dbReference>
<evidence type="ECO:0000256" key="1">
    <source>
        <dbReference type="ARBA" id="ARBA00001974"/>
    </source>
</evidence>
<dbReference type="OrthoDB" id="2690153at2759"/>
<evidence type="ECO:0000256" key="2">
    <source>
        <dbReference type="ARBA" id="ARBA00022630"/>
    </source>
</evidence>